<dbReference type="EMBL" id="BAABKX010000030">
    <property type="protein sequence ID" value="GAA5063923.1"/>
    <property type="molecule type" value="Genomic_DNA"/>
</dbReference>
<name>A0AAV3UR00_9EURY</name>
<keyword evidence="2" id="KW-1185">Reference proteome</keyword>
<dbReference type="AlphaFoldDB" id="A0AAV3UR00"/>
<gene>
    <name evidence="1" type="ORF">GCM10025751_52830</name>
</gene>
<evidence type="ECO:0000313" key="2">
    <source>
        <dbReference type="Proteomes" id="UP001501729"/>
    </source>
</evidence>
<sequence>MSATLSLWGWLTPNIVLSRLLTMNHTLVPSGREELFAELTENIAELRETPKDDAEVMASNVLSRAYSTIHLVGLSDNGKRALYHWDTSNPGAWASLIPFDERGVDSLNAIIIWQTTNEDQPDDFKTWLEPRLDGLDWVHPGYSPTR</sequence>
<dbReference type="Proteomes" id="UP001501729">
    <property type="component" value="Unassembled WGS sequence"/>
</dbReference>
<proteinExistence type="predicted"/>
<comment type="caution">
    <text evidence="1">The sequence shown here is derived from an EMBL/GenBank/DDBJ whole genome shotgun (WGS) entry which is preliminary data.</text>
</comment>
<evidence type="ECO:0000313" key="1">
    <source>
        <dbReference type="EMBL" id="GAA5063923.1"/>
    </source>
</evidence>
<organism evidence="1 2">
    <name type="scientific">Haladaptatus pallidirubidus</name>
    <dbReference type="NCBI Taxonomy" id="1008152"/>
    <lineage>
        <taxon>Archaea</taxon>
        <taxon>Methanobacteriati</taxon>
        <taxon>Methanobacteriota</taxon>
        <taxon>Stenosarchaea group</taxon>
        <taxon>Halobacteria</taxon>
        <taxon>Halobacteriales</taxon>
        <taxon>Haladaptataceae</taxon>
        <taxon>Haladaptatus</taxon>
    </lineage>
</organism>
<accession>A0AAV3UR00</accession>
<reference evidence="1 2" key="1">
    <citation type="journal article" date="2019" name="Int. J. Syst. Evol. Microbiol.">
        <title>The Global Catalogue of Microorganisms (GCM) 10K type strain sequencing project: providing services to taxonomists for standard genome sequencing and annotation.</title>
        <authorList>
            <consortium name="The Broad Institute Genomics Platform"/>
            <consortium name="The Broad Institute Genome Sequencing Center for Infectious Disease"/>
            <person name="Wu L."/>
            <person name="Ma J."/>
        </authorList>
    </citation>
    <scope>NUCLEOTIDE SEQUENCE [LARGE SCALE GENOMIC DNA]</scope>
    <source>
        <strain evidence="1 2">JCM 17504</strain>
    </source>
</reference>
<protein>
    <submittedName>
        <fullName evidence="1">Uncharacterized protein</fullName>
    </submittedName>
</protein>